<dbReference type="SUPFAM" id="SSF51011">
    <property type="entry name" value="Glycosyl hydrolase domain"/>
    <property type="match status" value="1"/>
</dbReference>
<feature type="domain" description="Glycosyl hydrolase family 13 catalytic" evidence="4">
    <location>
        <begin position="152"/>
        <end position="548"/>
    </location>
</feature>
<evidence type="ECO:0000256" key="3">
    <source>
        <dbReference type="SAM" id="MobiDB-lite"/>
    </source>
</evidence>
<dbReference type="Gene3D" id="2.60.40.1180">
    <property type="entry name" value="Golgi alpha-mannosidase II"/>
    <property type="match status" value="1"/>
</dbReference>
<dbReference type="CDD" id="cd11340">
    <property type="entry name" value="AmyAc_bac_CMD_like_3"/>
    <property type="match status" value="1"/>
</dbReference>
<dbReference type="RefSeq" id="WP_223467450.1">
    <property type="nucleotide sequence ID" value="NZ_JAFBIL020000002.1"/>
</dbReference>
<name>A0ABS7SLD0_9BURK</name>
<dbReference type="EMBL" id="JAFBIL020000002">
    <property type="protein sequence ID" value="MBZ2206992.1"/>
    <property type="molecule type" value="Genomic_DNA"/>
</dbReference>
<dbReference type="Gene3D" id="3.20.20.80">
    <property type="entry name" value="Glycosidases"/>
    <property type="match status" value="1"/>
</dbReference>
<evidence type="ECO:0000313" key="6">
    <source>
        <dbReference type="Proteomes" id="UP000809349"/>
    </source>
</evidence>
<feature type="region of interest" description="Disordered" evidence="3">
    <location>
        <begin position="164"/>
        <end position="185"/>
    </location>
</feature>
<dbReference type="InterPro" id="IPR013780">
    <property type="entry name" value="Glyco_hydro_b"/>
</dbReference>
<evidence type="ECO:0000313" key="5">
    <source>
        <dbReference type="EMBL" id="MBZ2206992.1"/>
    </source>
</evidence>
<dbReference type="InterPro" id="IPR017853">
    <property type="entry name" value="GH"/>
</dbReference>
<dbReference type="GO" id="GO:0016787">
    <property type="term" value="F:hydrolase activity"/>
    <property type="evidence" value="ECO:0007669"/>
    <property type="project" value="UniProtKB-KW"/>
</dbReference>
<dbReference type="Gene3D" id="2.60.40.10">
    <property type="entry name" value="Immunoglobulins"/>
    <property type="match status" value="1"/>
</dbReference>
<dbReference type="Pfam" id="PF09087">
    <property type="entry name" value="Cyc-maltodext_N"/>
    <property type="match status" value="1"/>
</dbReference>
<keyword evidence="6" id="KW-1185">Reference proteome</keyword>
<dbReference type="Pfam" id="PF10438">
    <property type="entry name" value="Cyc-maltodext_C"/>
    <property type="match status" value="1"/>
</dbReference>
<dbReference type="PANTHER" id="PTHR10357">
    <property type="entry name" value="ALPHA-AMYLASE FAMILY MEMBER"/>
    <property type="match status" value="1"/>
</dbReference>
<dbReference type="SMART" id="SM00642">
    <property type="entry name" value="Aamy"/>
    <property type="match status" value="1"/>
</dbReference>
<evidence type="ECO:0000256" key="1">
    <source>
        <dbReference type="ARBA" id="ARBA00022801"/>
    </source>
</evidence>
<accession>A0ABS7SLD0</accession>
<dbReference type="InterPro" id="IPR019492">
    <property type="entry name" value="Cyclo-malto-dextrinase_C"/>
</dbReference>
<evidence type="ECO:0000259" key="4">
    <source>
        <dbReference type="SMART" id="SM00642"/>
    </source>
</evidence>
<dbReference type="InterPro" id="IPR014756">
    <property type="entry name" value="Ig_E-set"/>
</dbReference>
<protein>
    <submittedName>
        <fullName evidence="5">Glycoside hydrolase family 13 protein</fullName>
    </submittedName>
</protein>
<proteinExistence type="predicted"/>
<dbReference type="InterPro" id="IPR006047">
    <property type="entry name" value="GH13_cat_dom"/>
</dbReference>
<comment type="caution">
    <text evidence="5">The sequence shown here is derived from an EMBL/GenBank/DDBJ whole genome shotgun (WGS) entry which is preliminary data.</text>
</comment>
<dbReference type="InterPro" id="IPR015171">
    <property type="entry name" value="Cyc-maltodext_N"/>
</dbReference>
<dbReference type="Proteomes" id="UP000809349">
    <property type="component" value="Unassembled WGS sequence"/>
</dbReference>
<reference evidence="5 6" key="1">
    <citation type="submission" date="2021-08" db="EMBL/GenBank/DDBJ databases">
        <title>Massilia sp. R798.</title>
        <authorList>
            <person name="Baek J.H."/>
            <person name="Jung H.S."/>
            <person name="Kim K.R."/>
            <person name="Jeon C.O."/>
        </authorList>
    </citation>
    <scope>NUCLEOTIDE SEQUENCE [LARGE SCALE GENOMIC DNA]</scope>
    <source>
        <strain evidence="5 6">R798</strain>
    </source>
</reference>
<sequence>MRLVSGIFVCYFTTLTKISGDTVRKIVLAISAWIPAMWASASPYQIQHVEPMNWWVGMKRPDLQVMVHGEKIGELEAALSYPGVRVASVERTDNPNYLFVNLKISKDAKPGELKLQFKRGKQVVVSQPYRLEARRPQSAQRTSFDSSDAIYLLMPDRFSNGDATNDVAGMLEGSDRKDPTKRHGGDLAGMQAQLDYVRDLGFTMIWPTPLLENNQPTYSYHGYSLTDYYKIDPRFGSNEDFRNYVAAANARGIGVIHDIVLNHIGTGHWWMKDMPAADWINHGKTFLPTNNQHTVAQDIHVAPEEKARFFDGWFVETMPDMNQRNKLVARYLIQNTLWWIEYANLSGIREDTYSYSDPAFLNDWNRAVVEEYPKMNIVGEEMDARPHMVAYWQKGVINRDGYKSELPTVMDFPLSDTAPLALTAPESSGQGLIKIYEILAADYLYADPMKLMVFPDNHDRPRILAQVDNNVDLMKTNLILMATTRGIPQMFYGTEIMIGSPKQRDDGVLRADMPGGWAGDKVNAFSGAGLSDGQRDMQNLVRKLFNWRKTSSAVKHGKLTHYLPHENTYVYFRHDGKQTVMVVLNKNPGASQLDLKRFAGMIKNALTAKDVLTGATVDLRSPLTLPAMTSVVLAW</sequence>
<organism evidence="5 6">
    <name type="scientific">Massilia soli</name>
    <dbReference type="NCBI Taxonomy" id="2792854"/>
    <lineage>
        <taxon>Bacteria</taxon>
        <taxon>Pseudomonadati</taxon>
        <taxon>Pseudomonadota</taxon>
        <taxon>Betaproteobacteria</taxon>
        <taxon>Burkholderiales</taxon>
        <taxon>Oxalobacteraceae</taxon>
        <taxon>Telluria group</taxon>
        <taxon>Massilia</taxon>
    </lineage>
</organism>
<dbReference type="Pfam" id="PF00128">
    <property type="entry name" value="Alpha-amylase"/>
    <property type="match status" value="1"/>
</dbReference>
<keyword evidence="2" id="KW-0326">Glycosidase</keyword>
<dbReference type="PANTHER" id="PTHR10357:SF210">
    <property type="entry name" value="MALTODEXTRIN GLUCOSIDASE"/>
    <property type="match status" value="1"/>
</dbReference>
<dbReference type="InterPro" id="IPR013783">
    <property type="entry name" value="Ig-like_fold"/>
</dbReference>
<keyword evidence="1 5" id="KW-0378">Hydrolase</keyword>
<evidence type="ECO:0000256" key="2">
    <source>
        <dbReference type="ARBA" id="ARBA00023295"/>
    </source>
</evidence>
<feature type="compositionally biased region" description="Basic and acidic residues" evidence="3">
    <location>
        <begin position="173"/>
        <end position="185"/>
    </location>
</feature>
<gene>
    <name evidence="5" type="ORF">I4X03_006945</name>
</gene>
<dbReference type="SUPFAM" id="SSF81296">
    <property type="entry name" value="E set domains"/>
    <property type="match status" value="1"/>
</dbReference>
<dbReference type="SUPFAM" id="SSF51445">
    <property type="entry name" value="(Trans)glycosidases"/>
    <property type="match status" value="1"/>
</dbReference>